<dbReference type="Proteomes" id="UP000326354">
    <property type="component" value="Chromosome"/>
</dbReference>
<evidence type="ECO:0000313" key="3">
    <source>
        <dbReference type="Proteomes" id="UP000326354"/>
    </source>
</evidence>
<protein>
    <submittedName>
        <fullName evidence="2">Peptidase M1</fullName>
    </submittedName>
</protein>
<dbReference type="GO" id="GO:0008235">
    <property type="term" value="F:metalloexopeptidase activity"/>
    <property type="evidence" value="ECO:0007669"/>
    <property type="project" value="InterPro"/>
</dbReference>
<dbReference type="Gene3D" id="1.10.390.10">
    <property type="entry name" value="Neutral Protease Domain 2"/>
    <property type="match status" value="1"/>
</dbReference>
<dbReference type="SMART" id="SM00228">
    <property type="entry name" value="PDZ"/>
    <property type="match status" value="1"/>
</dbReference>
<dbReference type="Pfam" id="PF13180">
    <property type="entry name" value="PDZ_2"/>
    <property type="match status" value="1"/>
</dbReference>
<accession>A0A5S9F0R2</accession>
<feature type="domain" description="PDZ" evidence="1">
    <location>
        <begin position="991"/>
        <end position="1088"/>
    </location>
</feature>
<dbReference type="InterPro" id="IPR014782">
    <property type="entry name" value="Peptidase_M1_dom"/>
</dbReference>
<organism evidence="2 3">
    <name type="scientific">Uabimicrobium amorphum</name>
    <dbReference type="NCBI Taxonomy" id="2596890"/>
    <lineage>
        <taxon>Bacteria</taxon>
        <taxon>Pseudomonadati</taxon>
        <taxon>Planctomycetota</taxon>
        <taxon>Candidatus Uabimicrobiia</taxon>
        <taxon>Candidatus Uabimicrobiales</taxon>
        <taxon>Candidatus Uabimicrobiaceae</taxon>
        <taxon>Candidatus Uabimicrobium</taxon>
    </lineage>
</organism>
<keyword evidence="3" id="KW-1185">Reference proteome</keyword>
<dbReference type="InterPro" id="IPR027268">
    <property type="entry name" value="Peptidase_M4/M1_CTD_sf"/>
</dbReference>
<reference evidence="2 3" key="1">
    <citation type="submission" date="2019-08" db="EMBL/GenBank/DDBJ databases">
        <title>Complete genome sequence of Candidatus Uab amorphum.</title>
        <authorList>
            <person name="Shiratori T."/>
            <person name="Suzuki S."/>
            <person name="Kakizawa Y."/>
            <person name="Ishida K."/>
        </authorList>
    </citation>
    <scope>NUCLEOTIDE SEQUENCE [LARGE SCALE GENOMIC DNA]</scope>
    <source>
        <strain evidence="2 3">SRT547</strain>
    </source>
</reference>
<proteinExistence type="predicted"/>
<dbReference type="GO" id="GO:0006508">
    <property type="term" value="P:proteolysis"/>
    <property type="evidence" value="ECO:0007669"/>
    <property type="project" value="InterPro"/>
</dbReference>
<sequence length="1100" mass="124441">MSKRFIFVILILNILYALDINHHEIILKLDPKTNHLNVTDTMTYKNTGDRHIEFSLHGNLPIQVKSSDWKLEFIGKVSWDASGINAYYKKLDKLFPIHNYRLTPTKQLDSNKVTVVYGGKITLPPTTSREEYVRSFSETPGIVCKEGVYLTSTSLWYPQQQGKMVSFSLKAHLPKNWQLISQGKEKFADKDCVVWDCTSPMEEIYVVGGPLTKFERVYGKTKAMVYTHSYDEGLADKYLTATGQYLKMYNDLLGKYPYSKFALVENFWETGYGMPSFTLLGPRIIRFPFILRSSYPHEILHNWWGNGVFVDYKTGNWCEGLTAYLADHLLKEQEGKGVESRRSTLQRYRNFVRQDRDFPLAQFRSRHSPETEAVGYGKCLMLFHELRQKLGDKVFTLCLREFYKKFLFKKASFDDIEKTFSQVTKQDLKSFFVQRVQEKGAPDIGIKNVYVEQNKVHFSLEQLQKGIVYNLQIPIAVTYKDGSAELKKVQLNKQLQAFVFDLPKAATRIDIDPQFDLFRKVHRSEIPTSFGQLFGSTRTVLVSQSPSDYQAVLDKWGRGRLMYMVSDDDLSAIPKNSSVWFLGQNHKYAEKFRKIFTKTHGVTFGKDYIQVGNNKPVSLKDHMIVLCTQHPQNEELAIGWILGDKMEAIAAVARKLPHYGKYSYLAFSGAAANNVLKGQWSVLQSQMTYHLTTTNSAMGKLPPRQALCKLPVMLNDKGLRKHVSFLTSPQMKGRGLGTPELDKVGEYIANSMKSFGLRPGNGNSYYQSFTTQVKNPQRQVKIHNVMGMIPGTDPQLKNEPVILCAHYDHLGLGWPDVKKGNEGKIHFGADDNASGVAVMLEMAKLFVRKPGLRPLIFIAFSGEEAGRLGSKYYVSQLKSKPFTVINIDSVGRLDGRALLALGTGCTREWPFICFGCGAVTNVKITSVPESEDSSDHSSFVAKGIPAIQLFSGPHAEYHSPKDTMDRLDFPGMVNVMLVVQEMLNYVVNRKKPFTIFIKNAQNKTTKTNKNNKERRASLGSIPDFTYRGPGVRISGVVPGSAAAGAGMKKGDIVTKLGRIDINNLRGLSNALKEYKPGDKIQVVFQRDKKTFTETVTLKER</sequence>
<dbReference type="EMBL" id="AP019860">
    <property type="protein sequence ID" value="BBM81847.1"/>
    <property type="molecule type" value="Genomic_DNA"/>
</dbReference>
<dbReference type="PANTHER" id="PTHR12147">
    <property type="entry name" value="METALLOPEPTIDASE M28 FAMILY MEMBER"/>
    <property type="match status" value="1"/>
</dbReference>
<dbReference type="InterPro" id="IPR045175">
    <property type="entry name" value="M28_fam"/>
</dbReference>
<dbReference type="Gene3D" id="2.30.42.10">
    <property type="match status" value="1"/>
</dbReference>
<gene>
    <name evidence="2" type="ORF">UABAM_00187</name>
</gene>
<dbReference type="PANTHER" id="PTHR12147:SF26">
    <property type="entry name" value="PEPTIDASE M28 DOMAIN-CONTAINING PROTEIN"/>
    <property type="match status" value="1"/>
</dbReference>
<dbReference type="InterPro" id="IPR036034">
    <property type="entry name" value="PDZ_sf"/>
</dbReference>
<name>A0A5S9F0R2_UABAM</name>
<dbReference type="InterPro" id="IPR001478">
    <property type="entry name" value="PDZ"/>
</dbReference>
<dbReference type="GO" id="GO:0008270">
    <property type="term" value="F:zinc ion binding"/>
    <property type="evidence" value="ECO:0007669"/>
    <property type="project" value="InterPro"/>
</dbReference>
<dbReference type="SUPFAM" id="SSF55486">
    <property type="entry name" value="Metalloproteases ('zincins'), catalytic domain"/>
    <property type="match status" value="1"/>
</dbReference>
<dbReference type="Gene3D" id="3.40.630.10">
    <property type="entry name" value="Zn peptidases"/>
    <property type="match status" value="1"/>
</dbReference>
<dbReference type="Pfam" id="PF04389">
    <property type="entry name" value="Peptidase_M28"/>
    <property type="match status" value="1"/>
</dbReference>
<dbReference type="RefSeq" id="WP_151966112.1">
    <property type="nucleotide sequence ID" value="NZ_AP019860.1"/>
</dbReference>
<dbReference type="InterPro" id="IPR007484">
    <property type="entry name" value="Peptidase_M28"/>
</dbReference>
<dbReference type="KEGG" id="uam:UABAM_00187"/>
<evidence type="ECO:0000313" key="2">
    <source>
        <dbReference type="EMBL" id="BBM81847.1"/>
    </source>
</evidence>
<dbReference type="SUPFAM" id="SSF50156">
    <property type="entry name" value="PDZ domain-like"/>
    <property type="match status" value="1"/>
</dbReference>
<dbReference type="AlphaFoldDB" id="A0A5S9F0R2"/>
<evidence type="ECO:0000259" key="1">
    <source>
        <dbReference type="SMART" id="SM00228"/>
    </source>
</evidence>
<dbReference type="Pfam" id="PF01433">
    <property type="entry name" value="Peptidase_M1"/>
    <property type="match status" value="1"/>
</dbReference>
<dbReference type="OrthoDB" id="9762302at2"/>
<dbReference type="SUPFAM" id="SSF53187">
    <property type="entry name" value="Zn-dependent exopeptidases"/>
    <property type="match status" value="1"/>
</dbReference>